<feature type="domain" description="PDZ" evidence="5">
    <location>
        <begin position="299"/>
        <end position="399"/>
    </location>
</feature>
<dbReference type="RefSeq" id="WP_110886428.1">
    <property type="nucleotide sequence ID" value="NZ_QJSX01000005.1"/>
</dbReference>
<dbReference type="Proteomes" id="UP000248326">
    <property type="component" value="Unassembled WGS sequence"/>
</dbReference>
<dbReference type="InterPro" id="IPR001940">
    <property type="entry name" value="Peptidase_S1C"/>
</dbReference>
<evidence type="ECO:0000259" key="5">
    <source>
        <dbReference type="SMART" id="SM00228"/>
    </source>
</evidence>
<comment type="caution">
    <text evidence="6">The sequence shown here is derived from an EMBL/GenBank/DDBJ whole genome shotgun (WGS) entry which is preliminary data.</text>
</comment>
<protein>
    <submittedName>
        <fullName evidence="6">S1-C subfamily serine protease</fullName>
    </submittedName>
</protein>
<dbReference type="Pfam" id="PF13365">
    <property type="entry name" value="Trypsin_2"/>
    <property type="match status" value="1"/>
</dbReference>
<dbReference type="InterPro" id="IPR009003">
    <property type="entry name" value="Peptidase_S1_PA"/>
</dbReference>
<name>A0A318SDN4_9DEIO</name>
<dbReference type="SUPFAM" id="SSF50156">
    <property type="entry name" value="PDZ domain-like"/>
    <property type="match status" value="1"/>
</dbReference>
<keyword evidence="7" id="KW-1185">Reference proteome</keyword>
<evidence type="ECO:0000313" key="7">
    <source>
        <dbReference type="Proteomes" id="UP000248326"/>
    </source>
</evidence>
<organism evidence="6 7">
    <name type="scientific">Deinococcus yavapaiensis KR-236</name>
    <dbReference type="NCBI Taxonomy" id="694435"/>
    <lineage>
        <taxon>Bacteria</taxon>
        <taxon>Thermotogati</taxon>
        <taxon>Deinococcota</taxon>
        <taxon>Deinococci</taxon>
        <taxon>Deinococcales</taxon>
        <taxon>Deinococcaceae</taxon>
        <taxon>Deinococcus</taxon>
    </lineage>
</organism>
<dbReference type="Pfam" id="PF13180">
    <property type="entry name" value="PDZ_2"/>
    <property type="match status" value="1"/>
</dbReference>
<comment type="similarity">
    <text evidence="1">Belongs to the peptidase S1C family.</text>
</comment>
<dbReference type="Gene3D" id="2.40.10.10">
    <property type="entry name" value="Trypsin-like serine proteases"/>
    <property type="match status" value="2"/>
</dbReference>
<feature type="signal peptide" evidence="4">
    <location>
        <begin position="1"/>
        <end position="24"/>
    </location>
</feature>
<feature type="chain" id="PRO_5016278236" evidence="4">
    <location>
        <begin position="25"/>
        <end position="418"/>
    </location>
</feature>
<dbReference type="InterPro" id="IPR051201">
    <property type="entry name" value="Chloro_Bact_Ser_Proteases"/>
</dbReference>
<dbReference type="Gene3D" id="2.30.42.10">
    <property type="match status" value="1"/>
</dbReference>
<reference evidence="6 7" key="1">
    <citation type="submission" date="2018-06" db="EMBL/GenBank/DDBJ databases">
        <title>Genomic Encyclopedia of Type Strains, Phase IV (KMG-IV): sequencing the most valuable type-strain genomes for metagenomic binning, comparative biology and taxonomic classification.</title>
        <authorList>
            <person name="Goeker M."/>
        </authorList>
    </citation>
    <scope>NUCLEOTIDE SEQUENCE [LARGE SCALE GENOMIC DNA]</scope>
    <source>
        <strain evidence="6 7">DSM 18048</strain>
    </source>
</reference>
<proteinExistence type="inferred from homology"/>
<evidence type="ECO:0000256" key="4">
    <source>
        <dbReference type="SAM" id="SignalP"/>
    </source>
</evidence>
<dbReference type="PANTHER" id="PTHR43343:SF3">
    <property type="entry name" value="PROTEASE DO-LIKE 8, CHLOROPLASTIC"/>
    <property type="match status" value="1"/>
</dbReference>
<dbReference type="InterPro" id="IPR036034">
    <property type="entry name" value="PDZ_sf"/>
</dbReference>
<dbReference type="InterPro" id="IPR043504">
    <property type="entry name" value="Peptidase_S1_PA_chymotrypsin"/>
</dbReference>
<evidence type="ECO:0000256" key="2">
    <source>
        <dbReference type="ARBA" id="ARBA00022670"/>
    </source>
</evidence>
<evidence type="ECO:0000256" key="1">
    <source>
        <dbReference type="ARBA" id="ARBA00010541"/>
    </source>
</evidence>
<evidence type="ECO:0000256" key="3">
    <source>
        <dbReference type="ARBA" id="ARBA00022801"/>
    </source>
</evidence>
<gene>
    <name evidence="6" type="ORF">DES52_105187</name>
</gene>
<dbReference type="SUPFAM" id="SSF50494">
    <property type="entry name" value="Trypsin-like serine proteases"/>
    <property type="match status" value="1"/>
</dbReference>
<dbReference type="AlphaFoldDB" id="A0A318SDN4"/>
<dbReference type="InterPro" id="IPR001478">
    <property type="entry name" value="PDZ"/>
</dbReference>
<sequence length="418" mass="43202">MRTNLILLLAGLALGGATVEFVHASGASANSKPSFAPQPVAAVRPIAPLDEKAAGTENERNTESVVASREDGLVYVSTSIKPGVTSNSSTIPPEFQPFFGGQGSPSARETRATGSGFFVDDRGDILTNNHVIEGATSIKIRLKGRDQEYKATVVGAAPQFDLAVIRAEDVPRNLVKPIPLGDSDKLRVGQKAIAMGAPFDLDFSVTEGIVSAVGRKVPVGSKNVAQSVIQTDAAINPGNSGGPLLNSAGEVVGINTQIISPSGSVTGEGQFAGVGFAIPVNTARRLLPDLAAGKDFTPPTLGFRYLDLSALPADVRAANKLPSEGLLVQDVLTGSPAGDAGVRGGAVTATLDDGSTLRLGGDVVTAVDGRTVASQEDLQSDLLGKHVGDTLKLTVRRGAQSVTLNVKLRKYEARWPQG</sequence>
<keyword evidence="4" id="KW-0732">Signal</keyword>
<dbReference type="PRINTS" id="PR00834">
    <property type="entry name" value="PROTEASES2C"/>
</dbReference>
<keyword evidence="3" id="KW-0378">Hydrolase</keyword>
<dbReference type="GO" id="GO:0004252">
    <property type="term" value="F:serine-type endopeptidase activity"/>
    <property type="evidence" value="ECO:0007669"/>
    <property type="project" value="InterPro"/>
</dbReference>
<dbReference type="GO" id="GO:0006508">
    <property type="term" value="P:proteolysis"/>
    <property type="evidence" value="ECO:0007669"/>
    <property type="project" value="UniProtKB-KW"/>
</dbReference>
<dbReference type="SMART" id="SM00228">
    <property type="entry name" value="PDZ"/>
    <property type="match status" value="1"/>
</dbReference>
<dbReference type="OrthoDB" id="9758917at2"/>
<evidence type="ECO:0000313" key="6">
    <source>
        <dbReference type="EMBL" id="PYE54549.1"/>
    </source>
</evidence>
<dbReference type="PANTHER" id="PTHR43343">
    <property type="entry name" value="PEPTIDASE S12"/>
    <property type="match status" value="1"/>
</dbReference>
<keyword evidence="2 6" id="KW-0645">Protease</keyword>
<accession>A0A318SDN4</accession>
<dbReference type="EMBL" id="QJSX01000005">
    <property type="protein sequence ID" value="PYE54549.1"/>
    <property type="molecule type" value="Genomic_DNA"/>
</dbReference>